<organism evidence="2 3">
    <name type="scientific">Fusarium sporotrichioides</name>
    <dbReference type="NCBI Taxonomy" id="5514"/>
    <lineage>
        <taxon>Eukaryota</taxon>
        <taxon>Fungi</taxon>
        <taxon>Dikarya</taxon>
        <taxon>Ascomycota</taxon>
        <taxon>Pezizomycotina</taxon>
        <taxon>Sordariomycetes</taxon>
        <taxon>Hypocreomycetidae</taxon>
        <taxon>Hypocreales</taxon>
        <taxon>Nectriaceae</taxon>
        <taxon>Fusarium</taxon>
    </lineage>
</organism>
<feature type="compositionally biased region" description="Polar residues" evidence="1">
    <location>
        <begin position="1"/>
        <end position="21"/>
    </location>
</feature>
<dbReference type="AlphaFoldDB" id="A0A395RL50"/>
<sequence>MAESMPQQPHQTYPDLLTQQPPILKRPRQCRNLSDPRDPEDDWMGITDARDRRRRQNRLNQRAYRQRKARDIIHNDLTTTSEGILILPTPRDRAIAYAFMQLVQVQQSLNSHRPAILPSLIRLNAVNAVSSNALHIGIPLEGLCGDEVTSPWSIKPFGPLGYTANALSCPESLRPTKLQTEIEHHPWVDLLPIPQLRDNMLRAYTGGIIDEDELCFDILGLTCSQGLDDAYLIVWGEAHNAASWEVSVGFLKKWGWLLKGCSELVESTNRWRQQRVRLHSAIIALDRERIIRRPSAAKVFDSPASVAVQVPVLGSDGNI</sequence>
<name>A0A395RL50_FUSSP</name>
<protein>
    <recommendedName>
        <fullName evidence="4">BZIP domain-containing protein</fullName>
    </recommendedName>
</protein>
<evidence type="ECO:0000313" key="2">
    <source>
        <dbReference type="EMBL" id="RGP60837.1"/>
    </source>
</evidence>
<feature type="region of interest" description="Disordered" evidence="1">
    <location>
        <begin position="1"/>
        <end position="63"/>
    </location>
</feature>
<dbReference type="Proteomes" id="UP000266152">
    <property type="component" value="Unassembled WGS sequence"/>
</dbReference>
<evidence type="ECO:0000313" key="3">
    <source>
        <dbReference type="Proteomes" id="UP000266152"/>
    </source>
</evidence>
<comment type="caution">
    <text evidence="2">The sequence shown here is derived from an EMBL/GenBank/DDBJ whole genome shotgun (WGS) entry which is preliminary data.</text>
</comment>
<keyword evidence="3" id="KW-1185">Reference proteome</keyword>
<gene>
    <name evidence="2" type="ORF">FSPOR_10440</name>
</gene>
<reference evidence="2 3" key="1">
    <citation type="journal article" date="2018" name="PLoS Pathog.">
        <title>Evolution of structural diversity of trichothecenes, a family of toxins produced by plant pathogenic and entomopathogenic fungi.</title>
        <authorList>
            <person name="Proctor R.H."/>
            <person name="McCormick S.P."/>
            <person name="Kim H.S."/>
            <person name="Cardoza R.E."/>
            <person name="Stanley A.M."/>
            <person name="Lindo L."/>
            <person name="Kelly A."/>
            <person name="Brown D.W."/>
            <person name="Lee T."/>
            <person name="Vaughan M.M."/>
            <person name="Alexander N.J."/>
            <person name="Busman M."/>
            <person name="Gutierrez S."/>
        </authorList>
    </citation>
    <scope>NUCLEOTIDE SEQUENCE [LARGE SCALE GENOMIC DNA]</scope>
    <source>
        <strain evidence="2 3">NRRL 3299</strain>
    </source>
</reference>
<dbReference type="EMBL" id="PXOF01000179">
    <property type="protein sequence ID" value="RGP60837.1"/>
    <property type="molecule type" value="Genomic_DNA"/>
</dbReference>
<dbReference type="Pfam" id="PF11905">
    <property type="entry name" value="DUF3425"/>
    <property type="match status" value="1"/>
</dbReference>
<proteinExistence type="predicted"/>
<dbReference type="STRING" id="5514.A0A395RL50"/>
<evidence type="ECO:0008006" key="4">
    <source>
        <dbReference type="Google" id="ProtNLM"/>
    </source>
</evidence>
<evidence type="ECO:0000256" key="1">
    <source>
        <dbReference type="SAM" id="MobiDB-lite"/>
    </source>
</evidence>
<dbReference type="PANTHER" id="PTHR38116:SF1">
    <property type="entry name" value="BZIP DOMAIN-CONTAINING PROTEIN"/>
    <property type="match status" value="1"/>
</dbReference>
<dbReference type="InterPro" id="IPR021833">
    <property type="entry name" value="DUF3425"/>
</dbReference>
<accession>A0A395RL50</accession>
<dbReference type="PANTHER" id="PTHR38116">
    <property type="entry name" value="CHROMOSOME 7, WHOLE GENOME SHOTGUN SEQUENCE"/>
    <property type="match status" value="1"/>
</dbReference>